<dbReference type="EMBL" id="MBUA01000001">
    <property type="protein sequence ID" value="MBC6490234.1"/>
    <property type="molecule type" value="Genomic_DNA"/>
</dbReference>
<dbReference type="PANTHER" id="PTHR39323:SF1">
    <property type="entry name" value="BLR1149 PROTEIN"/>
    <property type="match status" value="1"/>
</dbReference>
<dbReference type="InterPro" id="IPR024173">
    <property type="entry name" value="Pesterase_MJ0037-like"/>
</dbReference>
<dbReference type="PIRSF" id="PIRSF000887">
    <property type="entry name" value="Pesterase_MJ0037"/>
    <property type="match status" value="1"/>
</dbReference>
<sequence length="219" mass="25073">MQAPISFTVSGQQLWLSPMKAIFWESRRFLIVSDLHFGKTGHFRKSGIAVPQHVYRNDLQRLFSLVQYFQPSGIIIVGDFFHSAANREADLFAKWRNDHSGIGIRLVKGNHDILPIEWYRENNIDLHDGILRDGPFCFTHEWTPDLSQANEQYIFSGHIHPGVRISGQGRQSLRLPCFYFDQNHAILPAFGDFTGLAIIEPSPEARVFVLAEQQIISLQ</sequence>
<evidence type="ECO:0000313" key="2">
    <source>
        <dbReference type="EMBL" id="MBC6490234.1"/>
    </source>
</evidence>
<name>A0ABR7M5E5_9BACT</name>
<keyword evidence="3" id="KW-1185">Reference proteome</keyword>
<evidence type="ECO:0000259" key="1">
    <source>
        <dbReference type="Pfam" id="PF00149"/>
    </source>
</evidence>
<dbReference type="Proteomes" id="UP000765802">
    <property type="component" value="Unassembled WGS sequence"/>
</dbReference>
<proteinExistence type="predicted"/>
<feature type="domain" description="Calcineurin-like phosphoesterase" evidence="1">
    <location>
        <begin position="28"/>
        <end position="128"/>
    </location>
</feature>
<accession>A0ABR7M5E5</accession>
<dbReference type="InterPro" id="IPR026336">
    <property type="entry name" value="PdeM-like"/>
</dbReference>
<dbReference type="PANTHER" id="PTHR39323">
    <property type="entry name" value="BLR1149 PROTEIN"/>
    <property type="match status" value="1"/>
</dbReference>
<dbReference type="Pfam" id="PF00149">
    <property type="entry name" value="Metallophos"/>
    <property type="match status" value="1"/>
</dbReference>
<dbReference type="NCBIfam" id="TIGR04123">
    <property type="entry name" value="P_estr_lig_assc"/>
    <property type="match status" value="1"/>
</dbReference>
<dbReference type="RefSeq" id="WP_187255553.1">
    <property type="nucleotide sequence ID" value="NZ_JBHULF010000006.1"/>
</dbReference>
<dbReference type="InterPro" id="IPR004843">
    <property type="entry name" value="Calcineurin-like_PHP"/>
</dbReference>
<evidence type="ECO:0000313" key="3">
    <source>
        <dbReference type="Proteomes" id="UP000765802"/>
    </source>
</evidence>
<dbReference type="Gene3D" id="3.60.21.10">
    <property type="match status" value="1"/>
</dbReference>
<organism evidence="2 3">
    <name type="scientific">Flavihumibacter stibioxidans</name>
    <dbReference type="NCBI Taxonomy" id="1834163"/>
    <lineage>
        <taxon>Bacteria</taxon>
        <taxon>Pseudomonadati</taxon>
        <taxon>Bacteroidota</taxon>
        <taxon>Chitinophagia</taxon>
        <taxon>Chitinophagales</taxon>
        <taxon>Chitinophagaceae</taxon>
        <taxon>Flavihumibacter</taxon>
    </lineage>
</organism>
<dbReference type="InterPro" id="IPR029052">
    <property type="entry name" value="Metallo-depent_PP-like"/>
</dbReference>
<reference evidence="2 3" key="1">
    <citation type="submission" date="2016-07" db="EMBL/GenBank/DDBJ databases">
        <title>Genome analysis of Flavihumibacter stibioxidans YS-17.</title>
        <authorList>
            <person name="Shi K."/>
            <person name="Han Y."/>
            <person name="Wang G."/>
        </authorList>
    </citation>
    <scope>NUCLEOTIDE SEQUENCE [LARGE SCALE GENOMIC DNA]</scope>
    <source>
        <strain evidence="2 3">YS-17</strain>
    </source>
</reference>
<comment type="caution">
    <text evidence="2">The sequence shown here is derived from an EMBL/GenBank/DDBJ whole genome shotgun (WGS) entry which is preliminary data.</text>
</comment>
<protein>
    <submittedName>
        <fullName evidence="2">Metallophosphoesterase</fullName>
    </submittedName>
</protein>
<dbReference type="SUPFAM" id="SSF56300">
    <property type="entry name" value="Metallo-dependent phosphatases"/>
    <property type="match status" value="1"/>
</dbReference>
<gene>
    <name evidence="2" type="ORF">BC349_04615</name>
</gene>